<name>A0AAW4FJ26_9HYPH</name>
<dbReference type="Gene3D" id="1.10.10.60">
    <property type="entry name" value="Homeodomain-like"/>
    <property type="match status" value="1"/>
</dbReference>
<dbReference type="Proteomes" id="UP000744980">
    <property type="component" value="Unassembled WGS sequence"/>
</dbReference>
<keyword evidence="2" id="KW-0238">DNA-binding</keyword>
<dbReference type="GO" id="GO:0043565">
    <property type="term" value="F:sequence-specific DNA binding"/>
    <property type="evidence" value="ECO:0007669"/>
    <property type="project" value="InterPro"/>
</dbReference>
<keyword evidence="6" id="KW-1185">Reference proteome</keyword>
<dbReference type="Pfam" id="PF12833">
    <property type="entry name" value="HTH_18"/>
    <property type="match status" value="1"/>
</dbReference>
<dbReference type="PROSITE" id="PS01124">
    <property type="entry name" value="HTH_ARAC_FAMILY_2"/>
    <property type="match status" value="1"/>
</dbReference>
<accession>A0AAW4FJ26</accession>
<keyword evidence="1" id="KW-0805">Transcription regulation</keyword>
<evidence type="ECO:0000256" key="2">
    <source>
        <dbReference type="ARBA" id="ARBA00023125"/>
    </source>
</evidence>
<dbReference type="SMART" id="SM00342">
    <property type="entry name" value="HTH_ARAC"/>
    <property type="match status" value="1"/>
</dbReference>
<protein>
    <submittedName>
        <fullName evidence="5">Helix-turn-helix domain-containing protein</fullName>
    </submittedName>
</protein>
<proteinExistence type="predicted"/>
<reference evidence="5 6" key="1">
    <citation type="submission" date="2020-01" db="EMBL/GenBank/DDBJ databases">
        <title>Draft genome assembly of Ensifer adhaerens T173.</title>
        <authorList>
            <person name="Craig J.E."/>
            <person name="Stinchcombe J.R."/>
        </authorList>
    </citation>
    <scope>NUCLEOTIDE SEQUENCE [LARGE SCALE GENOMIC DNA]</scope>
    <source>
        <strain evidence="5 6">T173</strain>
    </source>
</reference>
<comment type="caution">
    <text evidence="5">The sequence shown here is derived from an EMBL/GenBank/DDBJ whole genome shotgun (WGS) entry which is preliminary data.</text>
</comment>
<dbReference type="InterPro" id="IPR050204">
    <property type="entry name" value="AraC_XylS_family_regulators"/>
</dbReference>
<evidence type="ECO:0000259" key="4">
    <source>
        <dbReference type="PROSITE" id="PS01124"/>
    </source>
</evidence>
<sequence length="133" mass="14836">MCRRNGRYAFGLAAGVPPLVQLLERRTWPVFRSPVSWESYDREAAPESTQEPNAIRRSIVGASTISIIRRSDREGLAPCPANARDKARDLLVSSPLPIAEIAMACGFADQSHFTRAFSRVVGTTPECRQRHQR</sequence>
<evidence type="ECO:0000313" key="6">
    <source>
        <dbReference type="Proteomes" id="UP000744980"/>
    </source>
</evidence>
<dbReference type="AlphaFoldDB" id="A0AAW4FJ26"/>
<dbReference type="InterPro" id="IPR018060">
    <property type="entry name" value="HTH_AraC"/>
</dbReference>
<evidence type="ECO:0000256" key="1">
    <source>
        <dbReference type="ARBA" id="ARBA00023015"/>
    </source>
</evidence>
<evidence type="ECO:0000256" key="3">
    <source>
        <dbReference type="ARBA" id="ARBA00023163"/>
    </source>
</evidence>
<dbReference type="SUPFAM" id="SSF46689">
    <property type="entry name" value="Homeodomain-like"/>
    <property type="match status" value="1"/>
</dbReference>
<dbReference type="PANTHER" id="PTHR46796">
    <property type="entry name" value="HTH-TYPE TRANSCRIPTIONAL ACTIVATOR RHAS-RELATED"/>
    <property type="match status" value="1"/>
</dbReference>
<keyword evidence="3" id="KW-0804">Transcription</keyword>
<feature type="domain" description="HTH araC/xylS-type" evidence="4">
    <location>
        <begin position="86"/>
        <end position="131"/>
    </location>
</feature>
<dbReference type="PRINTS" id="PR00032">
    <property type="entry name" value="HTHARAC"/>
</dbReference>
<gene>
    <name evidence="5" type="ORF">GFB56_06650</name>
</gene>
<evidence type="ECO:0000313" key="5">
    <source>
        <dbReference type="EMBL" id="MBM3090490.1"/>
    </source>
</evidence>
<dbReference type="EMBL" id="WXFA01000003">
    <property type="protein sequence ID" value="MBM3090490.1"/>
    <property type="molecule type" value="Genomic_DNA"/>
</dbReference>
<organism evidence="5 6">
    <name type="scientific">Ensifer canadensis</name>
    <dbReference type="NCBI Taxonomy" id="555315"/>
    <lineage>
        <taxon>Bacteria</taxon>
        <taxon>Pseudomonadati</taxon>
        <taxon>Pseudomonadota</taxon>
        <taxon>Alphaproteobacteria</taxon>
        <taxon>Hyphomicrobiales</taxon>
        <taxon>Rhizobiaceae</taxon>
        <taxon>Sinorhizobium/Ensifer group</taxon>
        <taxon>Ensifer</taxon>
    </lineage>
</organism>
<dbReference type="InterPro" id="IPR020449">
    <property type="entry name" value="Tscrpt_reg_AraC-type_HTH"/>
</dbReference>
<dbReference type="GO" id="GO:0003700">
    <property type="term" value="F:DNA-binding transcription factor activity"/>
    <property type="evidence" value="ECO:0007669"/>
    <property type="project" value="InterPro"/>
</dbReference>
<dbReference type="PANTHER" id="PTHR46796:SF6">
    <property type="entry name" value="ARAC SUBFAMILY"/>
    <property type="match status" value="1"/>
</dbReference>
<dbReference type="InterPro" id="IPR009057">
    <property type="entry name" value="Homeodomain-like_sf"/>
</dbReference>